<gene>
    <name evidence="4" type="primary">gltA</name>
    <name evidence="4" type="ORF">DSY95_04195</name>
</gene>
<evidence type="ECO:0000256" key="1">
    <source>
        <dbReference type="ARBA" id="ARBA00004751"/>
    </source>
</evidence>
<feature type="transmembrane region" description="Helical" evidence="3">
    <location>
        <begin position="46"/>
        <end position="65"/>
    </location>
</feature>
<sequence>CDKLLKKLGINDPLLEIALELEKTALTDDYFIERKLYPTLDFYTGIMYRAIGIPLNMFTVMFALGRVPGWIAQWKEMHEDPKQKIARPRQLFTGNTRRSYTTITERH</sequence>
<dbReference type="InterPro" id="IPR016142">
    <property type="entry name" value="Citrate_synth-like_lrg_a-sub"/>
</dbReference>
<feature type="non-terminal residue" evidence="4">
    <location>
        <position position="1"/>
    </location>
</feature>
<dbReference type="GO" id="GO:0006099">
    <property type="term" value="P:tricarboxylic acid cycle"/>
    <property type="evidence" value="ECO:0007669"/>
    <property type="project" value="UniProtKB-UniPathway"/>
</dbReference>
<dbReference type="InterPro" id="IPR036969">
    <property type="entry name" value="Citrate_synthase_sf"/>
</dbReference>
<keyword evidence="3" id="KW-0812">Transmembrane</keyword>
<dbReference type="SUPFAM" id="SSF48256">
    <property type="entry name" value="Citrate synthase"/>
    <property type="match status" value="1"/>
</dbReference>
<dbReference type="InterPro" id="IPR016143">
    <property type="entry name" value="Citrate_synth-like_sm_a-sub"/>
</dbReference>
<dbReference type="Proteomes" id="UP000287719">
    <property type="component" value="Unassembled WGS sequence"/>
</dbReference>
<dbReference type="PRINTS" id="PR00143">
    <property type="entry name" value="CITRTSNTHASE"/>
</dbReference>
<dbReference type="UniPathway" id="UPA00223">
    <property type="reaction ID" value="UER00717"/>
</dbReference>
<proteinExistence type="predicted"/>
<dbReference type="AlphaFoldDB" id="A0A432GQX7"/>
<keyword evidence="3" id="KW-1133">Transmembrane helix</keyword>
<dbReference type="PANTHER" id="PTHR42871:SF1">
    <property type="entry name" value="CITRATE SYNTHASE"/>
    <property type="match status" value="1"/>
</dbReference>
<evidence type="ECO:0000313" key="4">
    <source>
        <dbReference type="EMBL" id="RTZ85946.1"/>
    </source>
</evidence>
<protein>
    <recommendedName>
        <fullName evidence="2">citrate synthase (unknown stereospecificity)</fullName>
        <ecNumber evidence="2">2.3.3.16</ecNumber>
    </recommendedName>
</protein>
<evidence type="ECO:0000256" key="2">
    <source>
        <dbReference type="ARBA" id="ARBA00012972"/>
    </source>
</evidence>
<dbReference type="EMBL" id="QNZJ01000186">
    <property type="protein sequence ID" value="RTZ85946.1"/>
    <property type="molecule type" value="Genomic_DNA"/>
</dbReference>
<dbReference type="InterPro" id="IPR002020">
    <property type="entry name" value="Citrate_synthase"/>
</dbReference>
<keyword evidence="4" id="KW-0808">Transferase</keyword>
<evidence type="ECO:0000256" key="3">
    <source>
        <dbReference type="SAM" id="Phobius"/>
    </source>
</evidence>
<accession>A0A432GQX7</accession>
<dbReference type="PANTHER" id="PTHR42871">
    <property type="entry name" value="CITRATE SYNTHASE"/>
    <property type="match status" value="1"/>
</dbReference>
<comment type="pathway">
    <text evidence="1">Carbohydrate metabolism; tricarboxylic acid cycle; isocitrate from oxaloacetate: step 1/2.</text>
</comment>
<dbReference type="Gene3D" id="1.10.580.10">
    <property type="entry name" value="Citrate Synthase, domain 1"/>
    <property type="match status" value="1"/>
</dbReference>
<keyword evidence="3" id="KW-0472">Membrane</keyword>
<organism evidence="4 5">
    <name type="scientific">SAR324 cluster bacterium</name>
    <dbReference type="NCBI Taxonomy" id="2024889"/>
    <lineage>
        <taxon>Bacteria</taxon>
        <taxon>Deltaproteobacteria</taxon>
        <taxon>SAR324 cluster</taxon>
    </lineage>
</organism>
<dbReference type="EC" id="2.3.3.16" evidence="2"/>
<dbReference type="GO" id="GO:0036440">
    <property type="term" value="F:citrate synthase activity"/>
    <property type="evidence" value="ECO:0007669"/>
    <property type="project" value="UniProtKB-EC"/>
</dbReference>
<name>A0A432GQX7_9DELT</name>
<dbReference type="Pfam" id="PF00285">
    <property type="entry name" value="Citrate_synt"/>
    <property type="match status" value="1"/>
</dbReference>
<keyword evidence="4" id="KW-0012">Acyltransferase</keyword>
<comment type="caution">
    <text evidence="4">The sequence shown here is derived from an EMBL/GenBank/DDBJ whole genome shotgun (WGS) entry which is preliminary data.</text>
</comment>
<dbReference type="Gene3D" id="1.10.230.10">
    <property type="entry name" value="Cytochrome P450-Terp, domain 2"/>
    <property type="match status" value="1"/>
</dbReference>
<reference evidence="4 5" key="1">
    <citation type="submission" date="2018-06" db="EMBL/GenBank/DDBJ databases">
        <title>Combined omics and stable isotope probing to characterize newly discovered Mariana Back-Arc vent microbial communities.</title>
        <authorList>
            <person name="Trembath-Reichert E."/>
            <person name="Huber J.A."/>
        </authorList>
    </citation>
    <scope>NUCLEOTIDE SEQUENCE [LARGE SCALE GENOMIC DNA]</scope>
    <source>
        <strain evidence="4">MAG 54</strain>
    </source>
</reference>
<evidence type="ECO:0000313" key="5">
    <source>
        <dbReference type="Proteomes" id="UP000287719"/>
    </source>
</evidence>